<organism evidence="1">
    <name type="scientific">Arundo donax</name>
    <name type="common">Giant reed</name>
    <name type="synonym">Donax arundinaceus</name>
    <dbReference type="NCBI Taxonomy" id="35708"/>
    <lineage>
        <taxon>Eukaryota</taxon>
        <taxon>Viridiplantae</taxon>
        <taxon>Streptophyta</taxon>
        <taxon>Embryophyta</taxon>
        <taxon>Tracheophyta</taxon>
        <taxon>Spermatophyta</taxon>
        <taxon>Magnoliopsida</taxon>
        <taxon>Liliopsida</taxon>
        <taxon>Poales</taxon>
        <taxon>Poaceae</taxon>
        <taxon>PACMAD clade</taxon>
        <taxon>Arundinoideae</taxon>
        <taxon>Arundineae</taxon>
        <taxon>Arundo</taxon>
    </lineage>
</organism>
<protein>
    <recommendedName>
        <fullName evidence="2">Reverse transcriptase Ty1/copia-type domain-containing protein</fullName>
    </recommendedName>
</protein>
<sequence>MLVSAFSDTDWVGYVDDRRSTSGFVVFLGPNLISWSSRKQATVSRFSIEAEYKAMANATAEIIWIQTLLRELGIKSPYTA</sequence>
<evidence type="ECO:0000313" key="1">
    <source>
        <dbReference type="EMBL" id="JAD60645.1"/>
    </source>
</evidence>
<dbReference type="PANTHER" id="PTHR11439:SF450">
    <property type="entry name" value="REVERSE TRANSCRIPTASE TY1_COPIA-TYPE DOMAIN-CONTAINING PROTEIN"/>
    <property type="match status" value="1"/>
</dbReference>
<reference evidence="1" key="2">
    <citation type="journal article" date="2015" name="Data Brief">
        <title>Shoot transcriptome of the giant reed, Arundo donax.</title>
        <authorList>
            <person name="Barrero R.A."/>
            <person name="Guerrero F.D."/>
            <person name="Moolhuijzen P."/>
            <person name="Goolsby J.A."/>
            <person name="Tidwell J."/>
            <person name="Bellgard S.E."/>
            <person name="Bellgard M.I."/>
        </authorList>
    </citation>
    <scope>NUCLEOTIDE SEQUENCE</scope>
    <source>
        <tissue evidence="1">Shoot tissue taken approximately 20 cm above the soil surface</tissue>
    </source>
</reference>
<dbReference type="PANTHER" id="PTHR11439">
    <property type="entry name" value="GAG-POL-RELATED RETROTRANSPOSON"/>
    <property type="match status" value="1"/>
</dbReference>
<dbReference type="EMBL" id="GBRH01237250">
    <property type="protein sequence ID" value="JAD60645.1"/>
    <property type="molecule type" value="Transcribed_RNA"/>
</dbReference>
<name>A0A0A9BHH4_ARUDO</name>
<accession>A0A0A9BHH4</accession>
<evidence type="ECO:0008006" key="2">
    <source>
        <dbReference type="Google" id="ProtNLM"/>
    </source>
</evidence>
<dbReference type="CDD" id="cd09272">
    <property type="entry name" value="RNase_HI_RT_Ty1"/>
    <property type="match status" value="1"/>
</dbReference>
<dbReference type="AlphaFoldDB" id="A0A0A9BHH4"/>
<proteinExistence type="predicted"/>
<reference evidence="1" key="1">
    <citation type="submission" date="2014-09" db="EMBL/GenBank/DDBJ databases">
        <authorList>
            <person name="Magalhaes I.L.F."/>
            <person name="Oliveira U."/>
            <person name="Santos F.R."/>
            <person name="Vidigal T.H.D.A."/>
            <person name="Brescovit A.D."/>
            <person name="Santos A.J."/>
        </authorList>
    </citation>
    <scope>NUCLEOTIDE SEQUENCE</scope>
    <source>
        <tissue evidence="1">Shoot tissue taken approximately 20 cm above the soil surface</tissue>
    </source>
</reference>